<dbReference type="PANTHER" id="PTHR20953">
    <property type="entry name" value="KINASE-RELATED"/>
    <property type="match status" value="1"/>
</dbReference>
<evidence type="ECO:0000313" key="4">
    <source>
        <dbReference type="EMBL" id="RKL68762.1"/>
    </source>
</evidence>
<reference evidence="4 5" key="1">
    <citation type="submission" date="2017-10" db="EMBL/GenBank/DDBJ databases">
        <title>Bacillus sp. nov., a halophilic bacterium isolated from a Keqin Lake.</title>
        <authorList>
            <person name="Wang H."/>
        </authorList>
    </citation>
    <scope>NUCLEOTIDE SEQUENCE [LARGE SCALE GENOMIC DNA]</scope>
    <source>
        <strain evidence="4 5">KCTC 13187</strain>
    </source>
</reference>
<dbReference type="SUPFAM" id="SSF52540">
    <property type="entry name" value="P-loop containing nucleoside triphosphate hydrolases"/>
    <property type="match status" value="1"/>
</dbReference>
<dbReference type="Gene3D" id="3.40.50.300">
    <property type="entry name" value="P-loop containing nucleotide triphosphate hydrolases"/>
    <property type="match status" value="1"/>
</dbReference>
<dbReference type="PANTHER" id="PTHR20953:SF3">
    <property type="entry name" value="P-LOOP CONTAINING NUCLEOSIDE TRIPHOSPHATE HYDROLASES SUPERFAMILY PROTEIN"/>
    <property type="match status" value="1"/>
</dbReference>
<dbReference type="AlphaFoldDB" id="A0A3A9KDZ1"/>
<comment type="caution">
    <text evidence="4">The sequence shown here is derived from an EMBL/GenBank/DDBJ whole genome shotgun (WGS) entry which is preliminary data.</text>
</comment>
<proteinExistence type="predicted"/>
<protein>
    <submittedName>
        <fullName evidence="4">Stage III sporulation protein AA</fullName>
    </submittedName>
</protein>
<dbReference type="SMART" id="SM00382">
    <property type="entry name" value="AAA"/>
    <property type="match status" value="1"/>
</dbReference>
<keyword evidence="1" id="KW-0547">Nucleotide-binding</keyword>
<dbReference type="InterPro" id="IPR045735">
    <property type="entry name" value="Spore_III_AA_AAA+_ATPase"/>
</dbReference>
<dbReference type="RefSeq" id="WP_110936598.1">
    <property type="nucleotide sequence ID" value="NZ_KZ614146.1"/>
</dbReference>
<accession>A0A3A9KDZ1</accession>
<dbReference type="InterPro" id="IPR014217">
    <property type="entry name" value="Spore_III_AA"/>
</dbReference>
<feature type="domain" description="AAA+ ATPase" evidence="3">
    <location>
        <begin position="137"/>
        <end position="286"/>
    </location>
</feature>
<keyword evidence="2" id="KW-0067">ATP-binding</keyword>
<dbReference type="GO" id="GO:0005524">
    <property type="term" value="F:ATP binding"/>
    <property type="evidence" value="ECO:0007669"/>
    <property type="project" value="UniProtKB-KW"/>
</dbReference>
<organism evidence="4 5">
    <name type="scientific">Salipaludibacillus neizhouensis</name>
    <dbReference type="NCBI Taxonomy" id="885475"/>
    <lineage>
        <taxon>Bacteria</taxon>
        <taxon>Bacillati</taxon>
        <taxon>Bacillota</taxon>
        <taxon>Bacilli</taxon>
        <taxon>Bacillales</taxon>
        <taxon>Bacillaceae</taxon>
    </lineage>
</organism>
<evidence type="ECO:0000256" key="2">
    <source>
        <dbReference type="ARBA" id="ARBA00022840"/>
    </source>
</evidence>
<evidence type="ECO:0000259" key="3">
    <source>
        <dbReference type="SMART" id="SM00382"/>
    </source>
</evidence>
<name>A0A3A9KDZ1_9BACI</name>
<sequence length="304" mass="34163">MREIFHILPTIIKDYVERYPAEDRENMEEIRLRIGRPVEIVGLKSKTKNHPPIFTEKDASQMMSLLSQHSLYRLEEELKRGYITIPGGHRVGIAGRVVMDKGHVKGLREIGSYNIRIAKEKQGVSDDYIRELYRRNHWTNTLIIGPPKTGKTTLLRDLARKISLGMPQIGIPAKNVAIVDERSEIAGCIHGIPQHHFGTKVDVLDACPKAEGMMMMIRSMSPDVLVVDEIGREEDGRAMMEAIYAGVTVISTVHGTTLENVKKRPTIKALLEESAFETIIEISAVGKKGVFKYLDKTEPGVISR</sequence>
<dbReference type="Pfam" id="PF19568">
    <property type="entry name" value="Spore_III_AA"/>
    <property type="match status" value="1"/>
</dbReference>
<evidence type="ECO:0000313" key="5">
    <source>
        <dbReference type="Proteomes" id="UP000281498"/>
    </source>
</evidence>
<dbReference type="NCBIfam" id="TIGR02858">
    <property type="entry name" value="spore_III_AA"/>
    <property type="match status" value="1"/>
</dbReference>
<dbReference type="OrthoDB" id="9768243at2"/>
<dbReference type="Proteomes" id="UP000281498">
    <property type="component" value="Unassembled WGS sequence"/>
</dbReference>
<keyword evidence="5" id="KW-1185">Reference proteome</keyword>
<dbReference type="InterPro" id="IPR003593">
    <property type="entry name" value="AAA+_ATPase"/>
</dbReference>
<gene>
    <name evidence="4" type="primary">spoIIIAA</name>
    <name evidence="4" type="ORF">CR203_01565</name>
</gene>
<dbReference type="EMBL" id="PDOE01000001">
    <property type="protein sequence ID" value="RKL68762.1"/>
    <property type="molecule type" value="Genomic_DNA"/>
</dbReference>
<evidence type="ECO:0000256" key="1">
    <source>
        <dbReference type="ARBA" id="ARBA00022741"/>
    </source>
</evidence>
<dbReference type="InterPro" id="IPR027417">
    <property type="entry name" value="P-loop_NTPase"/>
</dbReference>